<comment type="caution">
    <text evidence="14">The sequence shown here is derived from an EMBL/GenBank/DDBJ whole genome shotgun (WGS) entry which is preliminary data.</text>
</comment>
<evidence type="ECO:0000256" key="3">
    <source>
        <dbReference type="ARBA" id="ARBA00015915"/>
    </source>
</evidence>
<dbReference type="PANTHER" id="PTHR42953:SF3">
    <property type="entry name" value="HIGH-AFFINITY ZINC UPTAKE SYSTEM PROTEIN ZNUA"/>
    <property type="match status" value="1"/>
</dbReference>
<dbReference type="InterPro" id="IPR035520">
    <property type="entry name" value="ZnuA"/>
</dbReference>
<evidence type="ECO:0000256" key="11">
    <source>
        <dbReference type="ARBA" id="ARBA00023157"/>
    </source>
</evidence>
<gene>
    <name evidence="14" type="ORF">MKJ03_12935</name>
</gene>
<dbReference type="Gene3D" id="3.40.50.1980">
    <property type="entry name" value="Nitrogenase molybdenum iron protein domain"/>
    <property type="match status" value="2"/>
</dbReference>
<sequence length="376" mass="39821">MTCNRLGLAASTTLLFLSPTLASAAPDVVVSIKPVHSLVASIMKGIGEPSLIVEGAASPHTYTLKPSNARALENADLVFWIGPGLEAFLDKPLEALPKKAKVVELEDTPGLTKLSFREGGAFEGHDHGEQAEDGENDEGHAHEGREDHAHDHGAEEAGKPDHSEAEHAHEDGHDHAAEDAAEAGDNHGHESHAPEAHDHAEEGHGGTDMHLWLDPTNAKAMAAAIAKSLSEADPVNKTAYEANLAALDIEIQALDTEIATQLKPVLEKPFIVFHDAYQYFENRYGVRVAGSVTVSPESMPGAERLSTIHAKIEELGAACVFAEPQFEPKLIGVVTEGTQAKSGVLDPEGGALEAGPALYGQLMRNLATAMSDCLSQ</sequence>
<dbReference type="RefSeq" id="WP_245136919.1">
    <property type="nucleotide sequence ID" value="NZ_CP128477.1"/>
</dbReference>
<comment type="similarity">
    <text evidence="2">Belongs to the bacterial solute-binding protein 9 family.</text>
</comment>
<dbReference type="Proteomes" id="UP001522662">
    <property type="component" value="Unassembled WGS sequence"/>
</dbReference>
<dbReference type="InterPro" id="IPR050492">
    <property type="entry name" value="Bact_metal-bind_prot9"/>
</dbReference>
<keyword evidence="11" id="KW-1015">Disulfide bond</keyword>
<evidence type="ECO:0000256" key="10">
    <source>
        <dbReference type="ARBA" id="ARBA00023065"/>
    </source>
</evidence>
<comment type="subcellular location">
    <subcellularLocation>
        <location evidence="1">Periplasm</location>
    </subcellularLocation>
</comment>
<keyword evidence="7" id="KW-0574">Periplasm</keyword>
<dbReference type="Pfam" id="PF01297">
    <property type="entry name" value="ZnuA"/>
    <property type="match status" value="1"/>
</dbReference>
<keyword evidence="6 13" id="KW-0732">Signal</keyword>
<protein>
    <recommendedName>
        <fullName evidence="3">High-affinity zinc uptake system protein ZnuA</fullName>
    </recommendedName>
</protein>
<organism evidence="14 15">
    <name type="scientific">Peteryoungia algae</name>
    <dbReference type="NCBI Taxonomy" id="2919917"/>
    <lineage>
        <taxon>Bacteria</taxon>
        <taxon>Pseudomonadati</taxon>
        <taxon>Pseudomonadota</taxon>
        <taxon>Alphaproteobacteria</taxon>
        <taxon>Hyphomicrobiales</taxon>
        <taxon>Rhizobiaceae</taxon>
        <taxon>Peteryoungia</taxon>
    </lineage>
</organism>
<evidence type="ECO:0000256" key="13">
    <source>
        <dbReference type="SAM" id="SignalP"/>
    </source>
</evidence>
<evidence type="ECO:0000313" key="14">
    <source>
        <dbReference type="EMBL" id="MCJ8239239.1"/>
    </source>
</evidence>
<reference evidence="14 15" key="1">
    <citation type="submission" date="2022-03" db="EMBL/GenBank/DDBJ databases">
        <title>Rhizobium SSM4.3 sp. nov., isolated from Sediment (Gouqi Island).</title>
        <authorList>
            <person name="Chen G."/>
        </authorList>
    </citation>
    <scope>NUCLEOTIDE SEQUENCE [LARGE SCALE GENOMIC DNA]</scope>
    <source>
        <strain evidence="14 15">SSM4.3</strain>
    </source>
</reference>
<evidence type="ECO:0000256" key="8">
    <source>
        <dbReference type="ARBA" id="ARBA00022833"/>
    </source>
</evidence>
<keyword evidence="10" id="KW-0406">Ion transport</keyword>
<accession>A0ABT0D1C9</accession>
<dbReference type="PANTHER" id="PTHR42953">
    <property type="entry name" value="HIGH-AFFINITY ZINC UPTAKE SYSTEM PROTEIN ZNUA-RELATED"/>
    <property type="match status" value="1"/>
</dbReference>
<evidence type="ECO:0000256" key="6">
    <source>
        <dbReference type="ARBA" id="ARBA00022729"/>
    </source>
</evidence>
<dbReference type="CDD" id="cd01019">
    <property type="entry name" value="ZnuA"/>
    <property type="match status" value="1"/>
</dbReference>
<keyword evidence="8" id="KW-0862">Zinc</keyword>
<keyword evidence="9" id="KW-0864">Zinc transport</keyword>
<evidence type="ECO:0000256" key="1">
    <source>
        <dbReference type="ARBA" id="ARBA00004418"/>
    </source>
</evidence>
<feature type="region of interest" description="Disordered" evidence="12">
    <location>
        <begin position="114"/>
        <end position="212"/>
    </location>
</feature>
<dbReference type="SUPFAM" id="SSF53807">
    <property type="entry name" value="Helical backbone' metal receptor"/>
    <property type="match status" value="1"/>
</dbReference>
<evidence type="ECO:0000256" key="4">
    <source>
        <dbReference type="ARBA" id="ARBA00022448"/>
    </source>
</evidence>
<dbReference type="InterPro" id="IPR006127">
    <property type="entry name" value="ZnuA-like"/>
</dbReference>
<feature type="signal peptide" evidence="13">
    <location>
        <begin position="1"/>
        <end position="24"/>
    </location>
</feature>
<evidence type="ECO:0000256" key="12">
    <source>
        <dbReference type="SAM" id="MobiDB-lite"/>
    </source>
</evidence>
<feature type="chain" id="PRO_5046466810" description="High-affinity zinc uptake system protein ZnuA" evidence="13">
    <location>
        <begin position="25"/>
        <end position="376"/>
    </location>
</feature>
<keyword evidence="15" id="KW-1185">Reference proteome</keyword>
<evidence type="ECO:0000256" key="9">
    <source>
        <dbReference type="ARBA" id="ARBA00022906"/>
    </source>
</evidence>
<evidence type="ECO:0000313" key="15">
    <source>
        <dbReference type="Proteomes" id="UP001522662"/>
    </source>
</evidence>
<keyword evidence="4" id="KW-0813">Transport</keyword>
<evidence type="ECO:0000256" key="5">
    <source>
        <dbReference type="ARBA" id="ARBA00022723"/>
    </source>
</evidence>
<feature type="compositionally biased region" description="Basic and acidic residues" evidence="12">
    <location>
        <begin position="137"/>
        <end position="207"/>
    </location>
</feature>
<proteinExistence type="inferred from homology"/>
<evidence type="ECO:0000256" key="7">
    <source>
        <dbReference type="ARBA" id="ARBA00022764"/>
    </source>
</evidence>
<evidence type="ECO:0000256" key="2">
    <source>
        <dbReference type="ARBA" id="ARBA00011028"/>
    </source>
</evidence>
<name>A0ABT0D1C9_9HYPH</name>
<dbReference type="EMBL" id="JALAYX010000003">
    <property type="protein sequence ID" value="MCJ8239239.1"/>
    <property type="molecule type" value="Genomic_DNA"/>
</dbReference>
<keyword evidence="5" id="KW-0479">Metal-binding</keyword>